<organism evidence="2 3">
    <name type="scientific">Rhizobium oryzicola</name>
    <dbReference type="NCBI Taxonomy" id="1232668"/>
    <lineage>
        <taxon>Bacteria</taxon>
        <taxon>Pseudomonadati</taxon>
        <taxon>Pseudomonadota</taxon>
        <taxon>Alphaproteobacteria</taxon>
        <taxon>Hyphomicrobiales</taxon>
        <taxon>Rhizobiaceae</taxon>
        <taxon>Rhizobium/Agrobacterium group</taxon>
        <taxon>Rhizobium</taxon>
    </lineage>
</organism>
<dbReference type="Proteomes" id="UP001169006">
    <property type="component" value="Unassembled WGS sequence"/>
</dbReference>
<feature type="region of interest" description="Disordered" evidence="1">
    <location>
        <begin position="1"/>
        <end position="20"/>
    </location>
</feature>
<dbReference type="EMBL" id="JAUKWQ010000001">
    <property type="protein sequence ID" value="MDO1581322.1"/>
    <property type="molecule type" value="Genomic_DNA"/>
</dbReference>
<evidence type="ECO:0000256" key="1">
    <source>
        <dbReference type="SAM" id="MobiDB-lite"/>
    </source>
</evidence>
<proteinExistence type="predicted"/>
<evidence type="ECO:0000313" key="2">
    <source>
        <dbReference type="EMBL" id="MDO1581322.1"/>
    </source>
</evidence>
<name>A0ABT8SSE2_9HYPH</name>
<comment type="caution">
    <text evidence="2">The sequence shown here is derived from an EMBL/GenBank/DDBJ whole genome shotgun (WGS) entry which is preliminary data.</text>
</comment>
<accession>A0ABT8SSE2</accession>
<feature type="compositionally biased region" description="Polar residues" evidence="1">
    <location>
        <begin position="1"/>
        <end position="19"/>
    </location>
</feature>
<reference evidence="2" key="1">
    <citation type="journal article" date="2015" name="Int. J. Syst. Evol. Microbiol.">
        <title>Rhizobium oryzicola sp. nov., potential plant-growth-promoting endophytic bacteria isolated from rice roots.</title>
        <authorList>
            <person name="Zhang X.X."/>
            <person name="Gao J.S."/>
            <person name="Cao Y.H."/>
            <person name="Sheirdil R.A."/>
            <person name="Wang X.C."/>
            <person name="Zhang L."/>
        </authorList>
    </citation>
    <scope>NUCLEOTIDE SEQUENCE</scope>
    <source>
        <strain evidence="2">05753</strain>
    </source>
</reference>
<reference evidence="2" key="2">
    <citation type="submission" date="2023-07" db="EMBL/GenBank/DDBJ databases">
        <authorList>
            <person name="Sun H."/>
        </authorList>
    </citation>
    <scope>NUCLEOTIDE SEQUENCE</scope>
    <source>
        <strain evidence="2">05753</strain>
    </source>
</reference>
<sequence>MEEDGNQSATRKSNPTVDSLPSKVMVNLGGKLLELDGYSFKIGYLTVKEVNISALPESEYQDFLAASKALITGKQDGLEHDYTTVIPADVSNDPRVKPYATVTVAGKGIVRIDNQGVVGAENDALGRILTAMFANDTSTLSGPDAAEYRAKKIAQLLGGTIEKAKTAITQKVFESLPPLEDKKIVDTEGMKKDPRYQEIERLQSNYEEVVAKRAQYLAGKGN</sequence>
<gene>
    <name evidence="2" type="ORF">Q2T52_04360</name>
</gene>
<protein>
    <submittedName>
        <fullName evidence="2">Uncharacterized protein</fullName>
    </submittedName>
</protein>
<keyword evidence="3" id="KW-1185">Reference proteome</keyword>
<evidence type="ECO:0000313" key="3">
    <source>
        <dbReference type="Proteomes" id="UP001169006"/>
    </source>
</evidence>